<dbReference type="PANTHER" id="PTHR46621">
    <property type="entry name" value="SNRNA-ACTIVATING PROTEIN COMPLEX SUBUNIT 4"/>
    <property type="match status" value="1"/>
</dbReference>
<dbReference type="GO" id="GO:0019185">
    <property type="term" value="C:snRNA-activating protein complex"/>
    <property type="evidence" value="ECO:0007669"/>
    <property type="project" value="TreeGrafter"/>
</dbReference>
<dbReference type="EMBL" id="JANBUW010000033">
    <property type="protein sequence ID" value="KAJ2850411.1"/>
    <property type="molecule type" value="Genomic_DNA"/>
</dbReference>
<keyword evidence="3" id="KW-0804">Transcription</keyword>
<dbReference type="GO" id="GO:0001006">
    <property type="term" value="F:RNA polymerase III type 3 promoter sequence-specific DNA binding"/>
    <property type="evidence" value="ECO:0007669"/>
    <property type="project" value="TreeGrafter"/>
</dbReference>
<dbReference type="Gene3D" id="1.10.10.60">
    <property type="entry name" value="Homeodomain-like"/>
    <property type="match status" value="2"/>
</dbReference>
<comment type="caution">
    <text evidence="6">The sequence shown here is derived from an EMBL/GenBank/DDBJ whole genome shotgun (WGS) entry which is preliminary data.</text>
</comment>
<evidence type="ECO:0000259" key="5">
    <source>
        <dbReference type="PROSITE" id="PS50090"/>
    </source>
</evidence>
<keyword evidence="2" id="KW-0238">DNA-binding</keyword>
<dbReference type="OrthoDB" id="2143914at2759"/>
<evidence type="ECO:0000256" key="4">
    <source>
        <dbReference type="ARBA" id="ARBA00023242"/>
    </source>
</evidence>
<gene>
    <name evidence="6" type="ORF">IWW36_001900</name>
</gene>
<evidence type="ECO:0000313" key="6">
    <source>
        <dbReference type="EMBL" id="KAJ2850411.1"/>
    </source>
</evidence>
<dbReference type="SMART" id="SM00717">
    <property type="entry name" value="SANT"/>
    <property type="match status" value="4"/>
</dbReference>
<dbReference type="GO" id="GO:0042795">
    <property type="term" value="P:snRNA transcription by RNA polymerase II"/>
    <property type="evidence" value="ECO:0007669"/>
    <property type="project" value="TreeGrafter"/>
</dbReference>
<evidence type="ECO:0000313" key="7">
    <source>
        <dbReference type="Proteomes" id="UP001139887"/>
    </source>
</evidence>
<dbReference type="AlphaFoldDB" id="A0A9W8IAR2"/>
<dbReference type="GO" id="GO:0000978">
    <property type="term" value="F:RNA polymerase II cis-regulatory region sequence-specific DNA binding"/>
    <property type="evidence" value="ECO:0007669"/>
    <property type="project" value="TreeGrafter"/>
</dbReference>
<feature type="domain" description="Myb-like" evidence="5">
    <location>
        <begin position="427"/>
        <end position="474"/>
    </location>
</feature>
<dbReference type="InterPro" id="IPR051575">
    <property type="entry name" value="Myb-like_DNA-bd"/>
</dbReference>
<dbReference type="PANTHER" id="PTHR46621:SF1">
    <property type="entry name" value="SNRNA-ACTIVATING PROTEIN COMPLEX SUBUNIT 4"/>
    <property type="match status" value="1"/>
</dbReference>
<proteinExistence type="predicted"/>
<name>A0A9W8IAR2_9FUNG</name>
<keyword evidence="1" id="KW-0805">Transcription regulation</keyword>
<evidence type="ECO:0000256" key="1">
    <source>
        <dbReference type="ARBA" id="ARBA00023015"/>
    </source>
</evidence>
<feature type="domain" description="Myb-like" evidence="5">
    <location>
        <begin position="261"/>
        <end position="314"/>
    </location>
</feature>
<keyword evidence="7" id="KW-1185">Reference proteome</keyword>
<dbReference type="Proteomes" id="UP001139887">
    <property type="component" value="Unassembled WGS sequence"/>
</dbReference>
<protein>
    <recommendedName>
        <fullName evidence="5">Myb-like domain-containing protein</fullName>
    </recommendedName>
</protein>
<sequence length="477" mass="55066">MRLFSTSCFCQIRSQTHSKWTAEKAAELIDYIKTNYSGKVSGNWDYVISEIQKTPLNRGNRWTSAEITKLKQYVWENYAQYGLYVDDWNTVANKFNRSATSCYTMYYKAIFPEEKFYKSHGTAAKPVRVKETLTGEMLAYANKLQTAIKKNMGPKGPFAVKWSDVAHELNKPLFEVLLSTDRLLRHKGRLIPMASLQHPADPDILSKMQQFIKAHFKDKPTIDWDIVSLYLCIDPKSCAIAYTKWLLAYAMPSGVAGHSYHYQKNHNRWTTEEIERLNYAATNRDKFPLWKHIAAYVGNGRSLSSCYIAWKNQQNHKAVWTSEEKQLLSVEIEKMQGKLDWDKLLPLFPGKTKAQLTIKADAIQKKKNYTKTRQIAESKAQLLFDAVAKNTDIETDWIKVSDVVGISPANCRSYYLMFKQRQGKAIKWSKEELSRLQYAANMIDEQTANRWEIVAQMVGTRTAAQCGSKFRRLQNSF</sequence>
<organism evidence="6 7">
    <name type="scientific">Coemansia brasiliensis</name>
    <dbReference type="NCBI Taxonomy" id="2650707"/>
    <lineage>
        <taxon>Eukaryota</taxon>
        <taxon>Fungi</taxon>
        <taxon>Fungi incertae sedis</taxon>
        <taxon>Zoopagomycota</taxon>
        <taxon>Kickxellomycotina</taxon>
        <taxon>Kickxellomycetes</taxon>
        <taxon>Kickxellales</taxon>
        <taxon>Kickxellaceae</taxon>
        <taxon>Coemansia</taxon>
    </lineage>
</organism>
<keyword evidence="4" id="KW-0539">Nucleus</keyword>
<dbReference type="CDD" id="cd00167">
    <property type="entry name" value="SANT"/>
    <property type="match status" value="1"/>
</dbReference>
<dbReference type="InterPro" id="IPR009057">
    <property type="entry name" value="Homeodomain-like_sf"/>
</dbReference>
<reference evidence="6" key="1">
    <citation type="submission" date="2022-07" db="EMBL/GenBank/DDBJ databases">
        <title>Phylogenomic reconstructions and comparative analyses of Kickxellomycotina fungi.</title>
        <authorList>
            <person name="Reynolds N.K."/>
            <person name="Stajich J.E."/>
            <person name="Barry K."/>
            <person name="Grigoriev I.V."/>
            <person name="Crous P."/>
            <person name="Smith M.E."/>
        </authorList>
    </citation>
    <scope>NUCLEOTIDE SEQUENCE</scope>
    <source>
        <strain evidence="6">NRRL 1566</strain>
    </source>
</reference>
<accession>A0A9W8IAR2</accession>
<evidence type="ECO:0000256" key="3">
    <source>
        <dbReference type="ARBA" id="ARBA00023163"/>
    </source>
</evidence>
<dbReference type="PROSITE" id="PS50090">
    <property type="entry name" value="MYB_LIKE"/>
    <property type="match status" value="2"/>
</dbReference>
<dbReference type="GO" id="GO:0042796">
    <property type="term" value="P:snRNA transcription by RNA polymerase III"/>
    <property type="evidence" value="ECO:0007669"/>
    <property type="project" value="TreeGrafter"/>
</dbReference>
<evidence type="ECO:0000256" key="2">
    <source>
        <dbReference type="ARBA" id="ARBA00023125"/>
    </source>
</evidence>
<dbReference type="SUPFAM" id="SSF46689">
    <property type="entry name" value="Homeodomain-like"/>
    <property type="match status" value="3"/>
</dbReference>
<dbReference type="InterPro" id="IPR001005">
    <property type="entry name" value="SANT/Myb"/>
</dbReference>